<accession>A0AAV4C978</accession>
<name>A0AAV4C978_9GAST</name>
<evidence type="ECO:0000313" key="2">
    <source>
        <dbReference type="Proteomes" id="UP000735302"/>
    </source>
</evidence>
<reference evidence="1 2" key="1">
    <citation type="journal article" date="2021" name="Elife">
        <title>Chloroplast acquisition without the gene transfer in kleptoplastic sea slugs, Plakobranchus ocellatus.</title>
        <authorList>
            <person name="Maeda T."/>
            <person name="Takahashi S."/>
            <person name="Yoshida T."/>
            <person name="Shimamura S."/>
            <person name="Takaki Y."/>
            <person name="Nagai Y."/>
            <person name="Toyoda A."/>
            <person name="Suzuki Y."/>
            <person name="Arimoto A."/>
            <person name="Ishii H."/>
            <person name="Satoh N."/>
            <person name="Nishiyama T."/>
            <person name="Hasebe M."/>
            <person name="Maruyama T."/>
            <person name="Minagawa J."/>
            <person name="Obokata J."/>
            <person name="Shigenobu S."/>
        </authorList>
    </citation>
    <scope>NUCLEOTIDE SEQUENCE [LARGE SCALE GENOMIC DNA]</scope>
</reference>
<dbReference type="Proteomes" id="UP000735302">
    <property type="component" value="Unassembled WGS sequence"/>
</dbReference>
<gene>
    <name evidence="1" type="ORF">PoB_005495300</name>
</gene>
<sequence>MQRPCHFNIRQDIARGKAQSIRGISPLHLGKHYGALGLNVNLLAVAEKQKFKWHENISCSKAWQKESRKILFQETGDLVDMIEDE</sequence>
<comment type="caution">
    <text evidence="1">The sequence shown here is derived from an EMBL/GenBank/DDBJ whole genome shotgun (WGS) entry which is preliminary data.</text>
</comment>
<evidence type="ECO:0000313" key="1">
    <source>
        <dbReference type="EMBL" id="GFO28448.1"/>
    </source>
</evidence>
<keyword evidence="2" id="KW-1185">Reference proteome</keyword>
<dbReference type="EMBL" id="BLXT01006043">
    <property type="protein sequence ID" value="GFO28448.1"/>
    <property type="molecule type" value="Genomic_DNA"/>
</dbReference>
<dbReference type="AlphaFoldDB" id="A0AAV4C978"/>
<protein>
    <submittedName>
        <fullName evidence="1">Uncharacterized protein</fullName>
    </submittedName>
</protein>
<proteinExistence type="predicted"/>
<organism evidence="1 2">
    <name type="scientific">Plakobranchus ocellatus</name>
    <dbReference type="NCBI Taxonomy" id="259542"/>
    <lineage>
        <taxon>Eukaryota</taxon>
        <taxon>Metazoa</taxon>
        <taxon>Spiralia</taxon>
        <taxon>Lophotrochozoa</taxon>
        <taxon>Mollusca</taxon>
        <taxon>Gastropoda</taxon>
        <taxon>Heterobranchia</taxon>
        <taxon>Euthyneura</taxon>
        <taxon>Panpulmonata</taxon>
        <taxon>Sacoglossa</taxon>
        <taxon>Placobranchoidea</taxon>
        <taxon>Plakobranchidae</taxon>
        <taxon>Plakobranchus</taxon>
    </lineage>
</organism>